<reference evidence="6" key="1">
    <citation type="journal article" date="2012" name="Science">
        <title>Cyanophora paradoxa genome elucidates origin of photosynthesis in algae and plants.</title>
        <authorList>
            <person name="Price D.C."/>
            <person name="Chan C.X."/>
            <person name="Yoon H.S."/>
            <person name="Yang E.C."/>
            <person name="Qiu H."/>
            <person name="Weber A.P."/>
            <person name="Schwacke R."/>
            <person name="Gross J."/>
            <person name="Blouin N.A."/>
            <person name="Lane C."/>
            <person name="Reyes-Prieto A."/>
            <person name="Durnford D.G."/>
            <person name="Neilson J.A."/>
            <person name="Lang B.F."/>
            <person name="Burger G."/>
            <person name="Steiner J.M."/>
            <person name="Loffelhardt W."/>
            <person name="Meuser J.E."/>
            <person name="Posewitz M.C."/>
            <person name="Ball S."/>
            <person name="Arias M.C."/>
            <person name="Henrissat B."/>
            <person name="Coutinho P.M."/>
            <person name="Rensing S.A."/>
            <person name="Symeonidi A."/>
            <person name="Doddapaneni H."/>
            <person name="Green B.R."/>
            <person name="Rajah V.D."/>
            <person name="Boore J."/>
            <person name="Bhattacharya D."/>
        </authorList>
    </citation>
    <scope>NUCLEOTIDE SEQUENCE</scope>
    <source>
        <strain evidence="6">CCMP 329</strain>
    </source>
</reference>
<dbReference type="InterPro" id="IPR000702">
    <property type="entry name" value="Ribosomal_uL6-like"/>
</dbReference>
<dbReference type="PRINTS" id="PR00059">
    <property type="entry name" value="RIBOSOMALL6"/>
</dbReference>
<dbReference type="GO" id="GO:0019843">
    <property type="term" value="F:rRNA binding"/>
    <property type="evidence" value="ECO:0007669"/>
    <property type="project" value="InterPro"/>
</dbReference>
<dbReference type="InterPro" id="IPR036789">
    <property type="entry name" value="Ribosomal_uL6-like_a/b-dom_sf"/>
</dbReference>
<dbReference type="GeneID" id="12486773"/>
<dbReference type="AlphaFoldDB" id="E9P1D2"/>
<evidence type="ECO:0000256" key="3">
    <source>
        <dbReference type="ARBA" id="ARBA00023274"/>
    </source>
</evidence>
<evidence type="ECO:0000259" key="5">
    <source>
        <dbReference type="Pfam" id="PF00347"/>
    </source>
</evidence>
<evidence type="ECO:0000313" key="6">
    <source>
        <dbReference type="EMBL" id="ADW79184.1"/>
    </source>
</evidence>
<dbReference type="PANTHER" id="PTHR11655:SF14">
    <property type="entry name" value="LARGE RIBOSOMAL SUBUNIT PROTEIN UL6M"/>
    <property type="match status" value="1"/>
</dbReference>
<keyword evidence="3 4" id="KW-0687">Ribonucleoprotein</keyword>
<dbReference type="SUPFAM" id="SSF56053">
    <property type="entry name" value="Ribosomal protein L6"/>
    <property type="match status" value="1"/>
</dbReference>
<dbReference type="GO" id="GO:0022625">
    <property type="term" value="C:cytosolic large ribosomal subunit"/>
    <property type="evidence" value="ECO:0007669"/>
    <property type="project" value="TreeGrafter"/>
</dbReference>
<proteinExistence type="inferred from homology"/>
<dbReference type="InterPro" id="IPR020040">
    <property type="entry name" value="Ribosomal_uL6_a/b-dom"/>
</dbReference>
<gene>
    <name evidence="6" type="primary">rpl6</name>
</gene>
<protein>
    <submittedName>
        <fullName evidence="6">Ribosomal protein L6</fullName>
    </submittedName>
</protein>
<accession>E9P1D2</accession>
<dbReference type="Gene3D" id="3.90.930.12">
    <property type="entry name" value="Ribosomal protein L6, alpha-beta domain"/>
    <property type="match status" value="1"/>
</dbReference>
<evidence type="ECO:0000256" key="1">
    <source>
        <dbReference type="ARBA" id="ARBA00009356"/>
    </source>
</evidence>
<geneLocation type="mitochondrion" evidence="6"/>
<dbReference type="PANTHER" id="PTHR11655">
    <property type="entry name" value="60S/50S RIBOSOMAL PROTEIN L6/L9"/>
    <property type="match status" value="1"/>
</dbReference>
<organism evidence="6">
    <name type="scientific">Cyanophora paradoxa</name>
    <dbReference type="NCBI Taxonomy" id="2762"/>
    <lineage>
        <taxon>Eukaryota</taxon>
        <taxon>Glaucocystophyceae</taxon>
        <taxon>Cyanophorales</taxon>
        <taxon>Cyanophoraceae</taxon>
        <taxon>Cyanophora</taxon>
    </lineage>
</organism>
<dbReference type="Pfam" id="PF00347">
    <property type="entry name" value="Ribosomal_L6"/>
    <property type="match status" value="1"/>
</dbReference>
<dbReference type="GO" id="GO:0002181">
    <property type="term" value="P:cytoplasmic translation"/>
    <property type="evidence" value="ECO:0007669"/>
    <property type="project" value="TreeGrafter"/>
</dbReference>
<keyword evidence="6" id="KW-0496">Mitochondrion</keyword>
<feature type="domain" description="Large ribosomal subunit protein uL6 alpha-beta" evidence="5">
    <location>
        <begin position="118"/>
        <end position="175"/>
    </location>
</feature>
<sequence>MNILTKYYLKNNLLTKYFIFKNRHVILIKKQQNYGKGDILYKKTLGYFNLLKTQFNQLTGRLRFLSKKLLNKKNSSFINKFLIKNKQIYKKVLKLNGLGFRVFKFLIKKNNIFFLKFKLGFSHKLYIKIPNELTVSCRKKNKIIIQGNNKQTVTNFSKKIQFLKIPEIYSGKGILFTTDVIKIKPGKKKN</sequence>
<dbReference type="InterPro" id="IPR019906">
    <property type="entry name" value="Ribosomal_uL6_bac-type"/>
</dbReference>
<keyword evidence="2 4" id="KW-0689">Ribosomal protein</keyword>
<name>E9P1D2_CYAPA</name>
<dbReference type="EMBL" id="HQ849544">
    <property type="protein sequence ID" value="ADW79184.1"/>
    <property type="molecule type" value="Genomic_DNA"/>
</dbReference>
<dbReference type="RefSeq" id="YP_006280830.1">
    <property type="nucleotide sequence ID" value="NC_017836.1"/>
</dbReference>
<dbReference type="GO" id="GO:0003735">
    <property type="term" value="F:structural constituent of ribosome"/>
    <property type="evidence" value="ECO:0007669"/>
    <property type="project" value="InterPro"/>
</dbReference>
<comment type="similarity">
    <text evidence="1 4">Belongs to the universal ribosomal protein uL6 family.</text>
</comment>
<dbReference type="PIRSF" id="PIRSF002162">
    <property type="entry name" value="Ribosomal_L6"/>
    <property type="match status" value="1"/>
</dbReference>
<evidence type="ECO:0000256" key="2">
    <source>
        <dbReference type="ARBA" id="ARBA00022980"/>
    </source>
</evidence>
<evidence type="ECO:0000256" key="4">
    <source>
        <dbReference type="RuleBase" id="RU003869"/>
    </source>
</evidence>